<dbReference type="PANTHER" id="PTHR32305">
    <property type="match status" value="1"/>
</dbReference>
<dbReference type="Gene3D" id="2.40.50.230">
    <property type="entry name" value="Gp5 N-terminal domain"/>
    <property type="match status" value="1"/>
</dbReference>
<gene>
    <name evidence="6" type="primary">tssI</name>
    <name evidence="6" type="ORF">ACFSE1_19435</name>
</gene>
<dbReference type="InterPro" id="IPR017847">
    <property type="entry name" value="T6SS_RhsGE_Vgr_subset"/>
</dbReference>
<evidence type="ECO:0000256" key="3">
    <source>
        <dbReference type="ARBA" id="ARBA00022525"/>
    </source>
</evidence>
<evidence type="ECO:0000256" key="1">
    <source>
        <dbReference type="ARBA" id="ARBA00004613"/>
    </source>
</evidence>
<dbReference type="RefSeq" id="WP_377405308.1">
    <property type="nucleotide sequence ID" value="NZ_JBHUEQ010000046.1"/>
</dbReference>
<dbReference type="SUPFAM" id="SSF69349">
    <property type="entry name" value="Phage fibre proteins"/>
    <property type="match status" value="1"/>
</dbReference>
<reference evidence="7" key="1">
    <citation type="journal article" date="2019" name="Int. J. Syst. Evol. Microbiol.">
        <title>The Global Catalogue of Microorganisms (GCM) 10K type strain sequencing project: providing services to taxonomists for standard genome sequencing and annotation.</title>
        <authorList>
            <consortium name="The Broad Institute Genomics Platform"/>
            <consortium name="The Broad Institute Genome Sequencing Center for Infectious Disease"/>
            <person name="Wu L."/>
            <person name="Ma J."/>
        </authorList>
    </citation>
    <scope>NUCLEOTIDE SEQUENCE [LARGE SCALE GENOMIC DNA]</scope>
    <source>
        <strain evidence="7">CG52</strain>
    </source>
</reference>
<dbReference type="Pfam" id="PF04717">
    <property type="entry name" value="Phage_base_V"/>
    <property type="match status" value="1"/>
</dbReference>
<evidence type="ECO:0000259" key="4">
    <source>
        <dbReference type="Pfam" id="PF04717"/>
    </source>
</evidence>
<feature type="domain" description="Gp5/Type VI secretion system Vgr protein OB-fold" evidence="4">
    <location>
        <begin position="137"/>
        <end position="204"/>
    </location>
</feature>
<name>A0ABW4M915_9HYPH</name>
<dbReference type="SUPFAM" id="SSF69279">
    <property type="entry name" value="Phage tail proteins"/>
    <property type="match status" value="1"/>
</dbReference>
<evidence type="ECO:0000256" key="2">
    <source>
        <dbReference type="ARBA" id="ARBA00005558"/>
    </source>
</evidence>
<organism evidence="6 7">
    <name type="scientific">Rhizobium helianthi</name>
    <dbReference type="NCBI Taxonomy" id="1132695"/>
    <lineage>
        <taxon>Bacteria</taxon>
        <taxon>Pseudomonadati</taxon>
        <taxon>Pseudomonadota</taxon>
        <taxon>Alphaproteobacteria</taxon>
        <taxon>Hyphomicrobiales</taxon>
        <taxon>Rhizobiaceae</taxon>
        <taxon>Rhizobium/Agrobacterium group</taxon>
        <taxon>Rhizobium</taxon>
    </lineage>
</organism>
<dbReference type="NCBIfam" id="TIGR01646">
    <property type="entry name" value="vgr_GE"/>
    <property type="match status" value="1"/>
</dbReference>
<accession>A0ABW4M915</accession>
<dbReference type="InterPro" id="IPR006531">
    <property type="entry name" value="Gp5/Vgr_OB"/>
</dbReference>
<dbReference type="EMBL" id="JBHUEQ010000046">
    <property type="protein sequence ID" value="MFD1747642.1"/>
    <property type="molecule type" value="Genomic_DNA"/>
</dbReference>
<keyword evidence="7" id="KW-1185">Reference proteome</keyword>
<dbReference type="NCBIfam" id="TIGR03361">
    <property type="entry name" value="VI_Rhs_Vgr"/>
    <property type="match status" value="1"/>
</dbReference>
<proteinExistence type="inferred from homology"/>
<dbReference type="PANTHER" id="PTHR32305:SF15">
    <property type="entry name" value="PROTEIN RHSA-RELATED"/>
    <property type="match status" value="1"/>
</dbReference>
<evidence type="ECO:0000313" key="6">
    <source>
        <dbReference type="EMBL" id="MFD1747642.1"/>
    </source>
</evidence>
<comment type="caution">
    <text evidence="6">The sequence shown here is derived from an EMBL/GenBank/DDBJ whole genome shotgun (WGS) entry which is preliminary data.</text>
</comment>
<sequence length="410" mass="43810">LIQMPDAIKRELYEYPSRISSVAEAERAQKLRVQATEADHERVHGGSTSRILEAGRRFTPYEVAHPDHQYEEHVIVSIRHEVVDRSYETSTDTPEYENTFEALPSRVPLTPHRETKRPRIEGTQVAIVAGPEGEEIHPDQYGRIKLWFPWDRKAKKDGSDTCWVRVAQSWGGGTWGAQVIPRIGMEVMVAFVDGDPDRPLVIGVVPNPANAVPYDLPANKTRMVLRSNTHKGQGFNEISFEDEAGKENQFFHAQKDQTTRVLNDRTKRIDRHEVASIGGNRAVEVSGNQKHEIGGSVNTVVGGTGPMAMMAMAGVQALSGQTAGLLSQAAQIAGGGGPGVAAFATTLASSALGFLGAGGLSAREGVVAGSSPRADAGTALASSGSGVGQAASSLFPLPGIMNTVVGAFQS</sequence>
<dbReference type="Proteomes" id="UP001597322">
    <property type="component" value="Unassembled WGS sequence"/>
</dbReference>
<evidence type="ECO:0000313" key="7">
    <source>
        <dbReference type="Proteomes" id="UP001597322"/>
    </source>
</evidence>
<dbReference type="InterPro" id="IPR050708">
    <property type="entry name" value="T6SS_VgrG/RHS"/>
</dbReference>
<keyword evidence="3" id="KW-0964">Secreted</keyword>
<feature type="domain" description="Gp5/Type VI secretion system Vgr C-terminal trimerisation" evidence="5">
    <location>
        <begin position="224"/>
        <end position="304"/>
    </location>
</feature>
<dbReference type="InterPro" id="IPR037026">
    <property type="entry name" value="Vgr_OB-fold_dom_sf"/>
</dbReference>
<dbReference type="InterPro" id="IPR006533">
    <property type="entry name" value="T6SS_Vgr_RhsGE"/>
</dbReference>
<dbReference type="Gene3D" id="2.30.110.50">
    <property type="match status" value="1"/>
</dbReference>
<dbReference type="Pfam" id="PF05954">
    <property type="entry name" value="Phage_GPD"/>
    <property type="match status" value="1"/>
</dbReference>
<protein>
    <submittedName>
        <fullName evidence="6">Type VI secretion system tip protein TssI/VgrG</fullName>
    </submittedName>
</protein>
<dbReference type="Pfam" id="PF22178">
    <property type="entry name" value="Gp5_trimer_C"/>
    <property type="match status" value="1"/>
</dbReference>
<evidence type="ECO:0000259" key="5">
    <source>
        <dbReference type="Pfam" id="PF22178"/>
    </source>
</evidence>
<feature type="non-terminal residue" evidence="6">
    <location>
        <position position="1"/>
    </location>
</feature>
<comment type="similarity">
    <text evidence="2">Belongs to the VgrG protein family.</text>
</comment>
<comment type="subcellular location">
    <subcellularLocation>
        <location evidence="1">Secreted</location>
    </subcellularLocation>
</comment>
<feature type="non-terminal residue" evidence="6">
    <location>
        <position position="410"/>
    </location>
</feature>
<dbReference type="SUPFAM" id="SSF69255">
    <property type="entry name" value="gp5 N-terminal domain-like"/>
    <property type="match status" value="1"/>
</dbReference>
<dbReference type="InterPro" id="IPR054030">
    <property type="entry name" value="Gp5_Vgr_C"/>
</dbReference>